<feature type="domain" description="TIR" evidence="7">
    <location>
        <begin position="34"/>
        <end position="167"/>
    </location>
</feature>
<evidence type="ECO:0000256" key="1">
    <source>
        <dbReference type="ARBA" id="ARBA00004370"/>
    </source>
</evidence>
<keyword evidence="4" id="KW-1133">Transmembrane helix</keyword>
<dbReference type="GO" id="GO:0005886">
    <property type="term" value="C:plasma membrane"/>
    <property type="evidence" value="ECO:0007669"/>
    <property type="project" value="TreeGrafter"/>
</dbReference>
<dbReference type="Proteomes" id="UP000694558">
    <property type="component" value="Chromosome 10"/>
</dbReference>
<evidence type="ECO:0000259" key="7">
    <source>
        <dbReference type="PROSITE" id="PS50104"/>
    </source>
</evidence>
<keyword evidence="5" id="KW-0472">Membrane</keyword>
<accession>A0A8D3A093</accession>
<keyword evidence="2" id="KW-0812">Transmembrane</keyword>
<feature type="region of interest" description="Disordered" evidence="6">
    <location>
        <begin position="1"/>
        <end position="21"/>
    </location>
</feature>
<dbReference type="GO" id="GO:0042497">
    <property type="term" value="F:triacyl lipopeptide binding"/>
    <property type="evidence" value="ECO:0007669"/>
    <property type="project" value="TreeGrafter"/>
</dbReference>
<dbReference type="SMART" id="SM00255">
    <property type="entry name" value="TIR"/>
    <property type="match status" value="1"/>
</dbReference>
<dbReference type="Gene3D" id="3.40.50.10140">
    <property type="entry name" value="Toll/interleukin-1 receptor homology (TIR) domain"/>
    <property type="match status" value="1"/>
</dbReference>
<dbReference type="PANTHER" id="PTHR24365:SF17">
    <property type="entry name" value="TOLL-LIKE RECEPTOR 2"/>
    <property type="match status" value="1"/>
</dbReference>
<dbReference type="AlphaFoldDB" id="A0A8D3A093"/>
<dbReference type="GO" id="GO:0038023">
    <property type="term" value="F:signaling receptor activity"/>
    <property type="evidence" value="ECO:0007669"/>
    <property type="project" value="TreeGrafter"/>
</dbReference>
<evidence type="ECO:0000256" key="5">
    <source>
        <dbReference type="ARBA" id="ARBA00023136"/>
    </source>
</evidence>
<dbReference type="PROSITE" id="PS50104">
    <property type="entry name" value="TIR"/>
    <property type="match status" value="1"/>
</dbReference>
<dbReference type="GO" id="GO:0002224">
    <property type="term" value="P:toll-like receptor signaling pathway"/>
    <property type="evidence" value="ECO:0007669"/>
    <property type="project" value="TreeGrafter"/>
</dbReference>
<dbReference type="SUPFAM" id="SSF52200">
    <property type="entry name" value="Toll/Interleukin receptor TIR domain"/>
    <property type="match status" value="1"/>
</dbReference>
<dbReference type="GeneTree" id="ENSGT00970000197623"/>
<dbReference type="Pfam" id="PF13676">
    <property type="entry name" value="TIR_2"/>
    <property type="match status" value="1"/>
</dbReference>
<dbReference type="GO" id="GO:0006954">
    <property type="term" value="P:inflammatory response"/>
    <property type="evidence" value="ECO:0007669"/>
    <property type="project" value="TreeGrafter"/>
</dbReference>
<evidence type="ECO:0000256" key="6">
    <source>
        <dbReference type="SAM" id="MobiDB-lite"/>
    </source>
</evidence>
<reference evidence="8" key="2">
    <citation type="submission" date="2025-08" db="UniProtKB">
        <authorList>
            <consortium name="Ensembl"/>
        </authorList>
    </citation>
    <scope>IDENTIFICATION</scope>
</reference>
<reference evidence="8" key="1">
    <citation type="submission" date="2023-05" db="EMBL/GenBank/DDBJ databases">
        <title>High-quality long-read genome of Scophthalmus maximus.</title>
        <authorList>
            <person name="Lien S."/>
            <person name="Martinez P."/>
        </authorList>
    </citation>
    <scope>NUCLEOTIDE SEQUENCE [LARGE SCALE GENOMIC DNA]</scope>
</reference>
<name>A0A8D3A093_SCOMX</name>
<keyword evidence="3" id="KW-0732">Signal</keyword>
<sequence>MELVSSLETPDSQSQAAVPLSPNTYVPPTLRGGECYHVFISYSSTDYQWTHSVINQLESCGLQVCYHERDFTPGRTVLENMSDCIQESQKVLLVLSPEFVRSRWCLPGGQHVSVQRLPGEETHRPSASTCWFFHCYIFFCDGMSLFSFDDFIHIWRLFFQNQGHHSF</sequence>
<evidence type="ECO:0000256" key="2">
    <source>
        <dbReference type="ARBA" id="ARBA00022692"/>
    </source>
</evidence>
<evidence type="ECO:0000256" key="3">
    <source>
        <dbReference type="ARBA" id="ARBA00022729"/>
    </source>
</evidence>
<protein>
    <recommendedName>
        <fullName evidence="7">TIR domain-containing protein</fullName>
    </recommendedName>
</protein>
<evidence type="ECO:0000313" key="8">
    <source>
        <dbReference type="Ensembl" id="ENSSMAP00000010457.2"/>
    </source>
</evidence>
<proteinExistence type="predicted"/>
<dbReference type="Ensembl" id="ENSSMAT00000010598.2">
    <property type="protein sequence ID" value="ENSSMAP00000010457.2"/>
    <property type="gene ID" value="ENSSMAG00000006449.2"/>
</dbReference>
<dbReference type="PANTHER" id="PTHR24365">
    <property type="entry name" value="TOLL-LIKE RECEPTOR"/>
    <property type="match status" value="1"/>
</dbReference>
<evidence type="ECO:0000313" key="9">
    <source>
        <dbReference type="Proteomes" id="UP000694558"/>
    </source>
</evidence>
<dbReference type="GO" id="GO:0043235">
    <property type="term" value="C:receptor complex"/>
    <property type="evidence" value="ECO:0007669"/>
    <property type="project" value="TreeGrafter"/>
</dbReference>
<dbReference type="InterPro" id="IPR035897">
    <property type="entry name" value="Toll_tir_struct_dom_sf"/>
</dbReference>
<dbReference type="InterPro" id="IPR000157">
    <property type="entry name" value="TIR_dom"/>
</dbReference>
<evidence type="ECO:0000256" key="4">
    <source>
        <dbReference type="ARBA" id="ARBA00022989"/>
    </source>
</evidence>
<organism evidence="8 9">
    <name type="scientific">Scophthalmus maximus</name>
    <name type="common">Turbot</name>
    <name type="synonym">Psetta maxima</name>
    <dbReference type="NCBI Taxonomy" id="52904"/>
    <lineage>
        <taxon>Eukaryota</taxon>
        <taxon>Metazoa</taxon>
        <taxon>Chordata</taxon>
        <taxon>Craniata</taxon>
        <taxon>Vertebrata</taxon>
        <taxon>Euteleostomi</taxon>
        <taxon>Actinopterygii</taxon>
        <taxon>Neopterygii</taxon>
        <taxon>Teleostei</taxon>
        <taxon>Neoteleostei</taxon>
        <taxon>Acanthomorphata</taxon>
        <taxon>Carangaria</taxon>
        <taxon>Pleuronectiformes</taxon>
        <taxon>Pleuronectoidei</taxon>
        <taxon>Scophthalmidae</taxon>
        <taxon>Scophthalmus</taxon>
    </lineage>
</organism>
<comment type="subcellular location">
    <subcellularLocation>
        <location evidence="1">Membrane</location>
    </subcellularLocation>
</comment>